<dbReference type="EMBL" id="AP011754">
    <property type="protein sequence ID" value="BAL56648.1"/>
    <property type="molecule type" value="Genomic_DNA"/>
</dbReference>
<organism evidence="5">
    <name type="scientific">uncultured Acetothermia bacterium</name>
    <dbReference type="NCBI Taxonomy" id="236499"/>
    <lineage>
        <taxon>Bacteria</taxon>
        <taxon>Candidatus Bipolaricaulota</taxon>
        <taxon>environmental samples</taxon>
    </lineage>
</organism>
<dbReference type="PANTHER" id="PTHR32319">
    <property type="entry name" value="BACTERIAL HEMOLYSIN-LIKE PROTEIN"/>
    <property type="match status" value="1"/>
</dbReference>
<dbReference type="SUPFAM" id="SSF53335">
    <property type="entry name" value="S-adenosyl-L-methionine-dependent methyltransferases"/>
    <property type="match status" value="1"/>
</dbReference>
<comment type="similarity">
    <text evidence="2">Belongs to the TlyA family.</text>
</comment>
<dbReference type="GO" id="GO:0032259">
    <property type="term" value="P:methylation"/>
    <property type="evidence" value="ECO:0007669"/>
    <property type="project" value="InterPro"/>
</dbReference>
<dbReference type="PROSITE" id="PS50889">
    <property type="entry name" value="S4"/>
    <property type="match status" value="1"/>
</dbReference>
<evidence type="ECO:0000256" key="3">
    <source>
        <dbReference type="PROSITE-ProRule" id="PRU00182"/>
    </source>
</evidence>
<evidence type="ECO:0000256" key="1">
    <source>
        <dbReference type="ARBA" id="ARBA00022884"/>
    </source>
</evidence>
<dbReference type="CDD" id="cd00165">
    <property type="entry name" value="S4"/>
    <property type="match status" value="1"/>
</dbReference>
<reference evidence="5" key="1">
    <citation type="journal article" date="2005" name="Environ. Microbiol.">
        <title>Genetic and functional properties of uncultivated thermophilic crenarchaeotes from a subsurface gold mine as revealed by analysis of genome fragments.</title>
        <authorList>
            <person name="Nunoura T."/>
            <person name="Hirayama H."/>
            <person name="Takami H."/>
            <person name="Oida H."/>
            <person name="Nishi S."/>
            <person name="Shimamura S."/>
            <person name="Suzuki Y."/>
            <person name="Inagaki F."/>
            <person name="Takai K."/>
            <person name="Nealson K.H."/>
            <person name="Horikoshi K."/>
        </authorList>
    </citation>
    <scope>NUCLEOTIDE SEQUENCE</scope>
</reference>
<proteinExistence type="inferred from homology"/>
<gene>
    <name evidence="5" type="ORF">HGMM_F41F10C26</name>
</gene>
<dbReference type="GO" id="GO:0008168">
    <property type="term" value="F:methyltransferase activity"/>
    <property type="evidence" value="ECO:0007669"/>
    <property type="project" value="InterPro"/>
</dbReference>
<dbReference type="PIRSF" id="PIRSF005578">
    <property type="entry name" value="TlyA"/>
    <property type="match status" value="1"/>
</dbReference>
<dbReference type="NCBIfam" id="TIGR00478">
    <property type="entry name" value="tly"/>
    <property type="match status" value="1"/>
</dbReference>
<evidence type="ECO:0000256" key="2">
    <source>
        <dbReference type="ARBA" id="ARBA00029460"/>
    </source>
</evidence>
<name>H5SKG2_9BACT</name>
<feature type="domain" description="Ribosomal RNA methyltransferase FtsJ" evidence="4">
    <location>
        <begin position="29"/>
        <end position="211"/>
    </location>
</feature>
<reference evidence="5" key="2">
    <citation type="journal article" date="2012" name="PLoS ONE">
        <title>A Deeply Branching Thermophilic Bacterium with an Ancient Acetyl-CoA Pathway Dominates a Subsurface Ecosystem.</title>
        <authorList>
            <person name="Takami H."/>
            <person name="Noguchi H."/>
            <person name="Takaki Y."/>
            <person name="Uchiyama I."/>
            <person name="Toyoda A."/>
            <person name="Nishi S."/>
            <person name="Chee G.-J."/>
            <person name="Arai W."/>
            <person name="Nunoura T."/>
            <person name="Itoh T."/>
            <person name="Hattori M."/>
            <person name="Takai K."/>
        </authorList>
    </citation>
    <scope>NUCLEOTIDE SEQUENCE</scope>
</reference>
<protein>
    <submittedName>
        <fullName evidence="5">Hemolysin</fullName>
    </submittedName>
</protein>
<dbReference type="AlphaFoldDB" id="H5SKG2"/>
<dbReference type="PANTHER" id="PTHR32319:SF0">
    <property type="entry name" value="BACTERIAL HEMOLYSIN-LIKE PROTEIN"/>
    <property type="match status" value="1"/>
</dbReference>
<dbReference type="Gene3D" id="3.40.50.150">
    <property type="entry name" value="Vaccinia Virus protein VP39"/>
    <property type="match status" value="1"/>
</dbReference>
<dbReference type="InterPro" id="IPR029063">
    <property type="entry name" value="SAM-dependent_MTases_sf"/>
</dbReference>
<dbReference type="InterPro" id="IPR002877">
    <property type="entry name" value="RNA_MeTrfase_FtsJ_dom"/>
</dbReference>
<accession>H5SKG2</accession>
<evidence type="ECO:0000313" key="5">
    <source>
        <dbReference type="EMBL" id="BAL56648.1"/>
    </source>
</evidence>
<evidence type="ECO:0000259" key="4">
    <source>
        <dbReference type="Pfam" id="PF01728"/>
    </source>
</evidence>
<dbReference type="InterPro" id="IPR047048">
    <property type="entry name" value="TlyA"/>
</dbReference>
<dbReference type="Gene3D" id="3.10.290.10">
    <property type="entry name" value="RNA-binding S4 domain"/>
    <property type="match status" value="1"/>
</dbReference>
<dbReference type="InterPro" id="IPR004538">
    <property type="entry name" value="Hemolysin_A/TlyA"/>
</dbReference>
<dbReference type="InterPro" id="IPR036986">
    <property type="entry name" value="S4_RNA-bd_sf"/>
</dbReference>
<dbReference type="GO" id="GO:0003723">
    <property type="term" value="F:RNA binding"/>
    <property type="evidence" value="ECO:0007669"/>
    <property type="project" value="UniProtKB-KW"/>
</dbReference>
<sequence>MRVNGQIIDKPGTQVSLDAQIELKEKPRYVSQGGLKLEHALRAFHIDVTEKVCVDVGASTGGFTDCLLQHGAKRVYAVDVGKGQLDWKLRTDPRVVVLEEINARYLKPEQIGEPVQIATVDVSFISLKLILPPLKEIVSPKGDLICLVKPQFEAGREHVTRGGVVKDSSVHQRVLEDLARFAHEQLQLSVVNATYSPIRGPAGNIEFFLHIRNEPSQSTPIDWARLVEQAHKAL</sequence>
<keyword evidence="1 3" id="KW-0694">RNA-binding</keyword>
<dbReference type="Pfam" id="PF01728">
    <property type="entry name" value="FtsJ"/>
    <property type="match status" value="1"/>
</dbReference>